<feature type="transmembrane region" description="Helical" evidence="9">
    <location>
        <begin position="263"/>
        <end position="284"/>
    </location>
</feature>
<keyword evidence="5 9" id="KW-1133">Transmembrane helix</keyword>
<evidence type="ECO:0000256" key="9">
    <source>
        <dbReference type="SAM" id="Phobius"/>
    </source>
</evidence>
<evidence type="ECO:0000259" key="10">
    <source>
        <dbReference type="PROSITE" id="PS50850"/>
    </source>
</evidence>
<evidence type="ECO:0000313" key="12">
    <source>
        <dbReference type="Proteomes" id="UP000295157"/>
    </source>
</evidence>
<evidence type="ECO:0000256" key="5">
    <source>
        <dbReference type="ARBA" id="ARBA00022989"/>
    </source>
</evidence>
<dbReference type="Pfam" id="PF07690">
    <property type="entry name" value="MFS_1"/>
    <property type="match status" value="1"/>
</dbReference>
<feature type="transmembrane region" description="Helical" evidence="9">
    <location>
        <begin position="296"/>
        <end position="313"/>
    </location>
</feature>
<keyword evidence="4 9" id="KW-0812">Transmembrane</keyword>
<organism evidence="11 12">
    <name type="scientific">Nonomuraea longispora</name>
    <dbReference type="NCBI Taxonomy" id="1848320"/>
    <lineage>
        <taxon>Bacteria</taxon>
        <taxon>Bacillati</taxon>
        <taxon>Actinomycetota</taxon>
        <taxon>Actinomycetes</taxon>
        <taxon>Streptosporangiales</taxon>
        <taxon>Streptosporangiaceae</taxon>
        <taxon>Nonomuraea</taxon>
    </lineage>
</organism>
<keyword evidence="12" id="KW-1185">Reference proteome</keyword>
<gene>
    <name evidence="11" type="ORF">E1267_32750</name>
</gene>
<dbReference type="InterPro" id="IPR036259">
    <property type="entry name" value="MFS_trans_sf"/>
</dbReference>
<feature type="transmembrane region" description="Helical" evidence="9">
    <location>
        <begin position="12"/>
        <end position="35"/>
    </location>
</feature>
<evidence type="ECO:0000313" key="11">
    <source>
        <dbReference type="EMBL" id="TDC01150.1"/>
    </source>
</evidence>
<dbReference type="AlphaFoldDB" id="A0A4R4N2H4"/>
<feature type="transmembrane region" description="Helical" evidence="9">
    <location>
        <begin position="74"/>
        <end position="92"/>
    </location>
</feature>
<dbReference type="Proteomes" id="UP000295157">
    <property type="component" value="Unassembled WGS sequence"/>
</dbReference>
<sequence>MAEQRLVPYALLLSSALISSIGTSMTLVAVPLIVLSLTGSAVTLGIVSAVETSAVVIGTVLSGPLVDKAGPRRMALASSLAAALLLPVIPLAEHLDALSVGLLATVGAGVALAASPGLTCRQLLVSATSEAAGIGRERAGSLYWMSPRLGMVIGAPLAAALLGALDPTSVIWIDAAGFALSGMLVLGVPARMAPPLRQVRRTSSVEERDRNSYFEELRDGFRTVWNLRMVRAMALFAFVLNAVDAPRMTVLMPVYLRDVGAPASMLAWVAGAYTAGSLAGLAVYTAVAGRLKGERVIAWCLGGTALAYAALGFAPGVVAVVACMALTGAMQGPLLPIMVEAVNAHTDPSVRGRVLSTIMALISVSLPVGNLLYGVLAELIPLWSVLLITAMAYGLSVRPIAKVIDRPVRKVGISR</sequence>
<comment type="subcellular location">
    <subcellularLocation>
        <location evidence="1">Cell inner membrane</location>
        <topology evidence="1">Multi-pass membrane protein</topology>
    </subcellularLocation>
</comment>
<dbReference type="GO" id="GO:0022857">
    <property type="term" value="F:transmembrane transporter activity"/>
    <property type="evidence" value="ECO:0007669"/>
    <property type="project" value="InterPro"/>
</dbReference>
<feature type="transmembrane region" description="Helical" evidence="9">
    <location>
        <begin position="382"/>
        <end position="401"/>
    </location>
</feature>
<evidence type="ECO:0000256" key="6">
    <source>
        <dbReference type="ARBA" id="ARBA00023136"/>
    </source>
</evidence>
<comment type="caution">
    <text evidence="11">The sequence shown here is derived from an EMBL/GenBank/DDBJ whole genome shotgun (WGS) entry which is preliminary data.</text>
</comment>
<evidence type="ECO:0000256" key="1">
    <source>
        <dbReference type="ARBA" id="ARBA00004429"/>
    </source>
</evidence>
<keyword evidence="2" id="KW-0813">Transport</keyword>
<evidence type="ECO:0000256" key="7">
    <source>
        <dbReference type="ARBA" id="ARBA00038075"/>
    </source>
</evidence>
<reference evidence="11 12" key="1">
    <citation type="submission" date="2019-02" db="EMBL/GenBank/DDBJ databases">
        <title>Draft genome sequences of novel Actinobacteria.</title>
        <authorList>
            <person name="Sahin N."/>
            <person name="Ay H."/>
            <person name="Saygin H."/>
        </authorList>
    </citation>
    <scope>NUCLEOTIDE SEQUENCE [LARGE SCALE GENOMIC DNA]</scope>
    <source>
        <strain evidence="11 12">KC201</strain>
    </source>
</reference>
<name>A0A4R4N2H4_9ACTN</name>
<dbReference type="PANTHER" id="PTHR23513">
    <property type="entry name" value="INTEGRAL MEMBRANE EFFLUX PROTEIN-RELATED"/>
    <property type="match status" value="1"/>
</dbReference>
<dbReference type="EMBL" id="SMJZ01000167">
    <property type="protein sequence ID" value="TDC01150.1"/>
    <property type="molecule type" value="Genomic_DNA"/>
</dbReference>
<keyword evidence="6 9" id="KW-0472">Membrane</keyword>
<proteinExistence type="inferred from homology"/>
<dbReference type="RefSeq" id="WP_132338302.1">
    <property type="nucleotide sequence ID" value="NZ_SMJZ01000167.1"/>
</dbReference>
<evidence type="ECO:0000256" key="3">
    <source>
        <dbReference type="ARBA" id="ARBA00022475"/>
    </source>
</evidence>
<dbReference type="PANTHER" id="PTHR23513:SF9">
    <property type="entry name" value="ENTEROBACTIN EXPORTER ENTS"/>
    <property type="match status" value="1"/>
</dbReference>
<dbReference type="SUPFAM" id="SSF103473">
    <property type="entry name" value="MFS general substrate transporter"/>
    <property type="match status" value="1"/>
</dbReference>
<comment type="similarity">
    <text evidence="7">Belongs to the major facilitator superfamily. Drug:H(+) antiporter-3 (DHA3) (TC 2.A.1.21) family.</text>
</comment>
<evidence type="ECO:0000256" key="4">
    <source>
        <dbReference type="ARBA" id="ARBA00022692"/>
    </source>
</evidence>
<keyword evidence="3" id="KW-1003">Cell membrane</keyword>
<dbReference type="OrthoDB" id="9793136at2"/>
<feature type="transmembrane region" description="Helical" evidence="9">
    <location>
        <begin position="41"/>
        <end position="62"/>
    </location>
</feature>
<dbReference type="Gene3D" id="1.20.1250.20">
    <property type="entry name" value="MFS general substrate transporter like domains"/>
    <property type="match status" value="1"/>
</dbReference>
<feature type="transmembrane region" description="Helical" evidence="9">
    <location>
        <begin position="141"/>
        <end position="165"/>
    </location>
</feature>
<protein>
    <recommendedName>
        <fullName evidence="8">Multidrug efflux pump Tap</fullName>
    </recommendedName>
</protein>
<dbReference type="CDD" id="cd06173">
    <property type="entry name" value="MFS_MefA_like"/>
    <property type="match status" value="1"/>
</dbReference>
<dbReference type="GO" id="GO:0005886">
    <property type="term" value="C:plasma membrane"/>
    <property type="evidence" value="ECO:0007669"/>
    <property type="project" value="UniProtKB-SubCell"/>
</dbReference>
<feature type="transmembrane region" description="Helical" evidence="9">
    <location>
        <begin position="171"/>
        <end position="190"/>
    </location>
</feature>
<feature type="domain" description="Major facilitator superfamily (MFS) profile" evidence="10">
    <location>
        <begin position="230"/>
        <end position="415"/>
    </location>
</feature>
<dbReference type="InterPro" id="IPR020846">
    <property type="entry name" value="MFS_dom"/>
</dbReference>
<feature type="transmembrane region" description="Helical" evidence="9">
    <location>
        <begin position="319"/>
        <end position="342"/>
    </location>
</feature>
<dbReference type="InterPro" id="IPR011701">
    <property type="entry name" value="MFS"/>
</dbReference>
<feature type="transmembrane region" description="Helical" evidence="9">
    <location>
        <begin position="354"/>
        <end position="376"/>
    </location>
</feature>
<accession>A0A4R4N2H4</accession>
<evidence type="ECO:0000256" key="8">
    <source>
        <dbReference type="ARBA" id="ARBA00040914"/>
    </source>
</evidence>
<evidence type="ECO:0000256" key="2">
    <source>
        <dbReference type="ARBA" id="ARBA00022448"/>
    </source>
</evidence>
<feature type="transmembrane region" description="Helical" evidence="9">
    <location>
        <begin position="98"/>
        <end position="120"/>
    </location>
</feature>
<dbReference type="PROSITE" id="PS50850">
    <property type="entry name" value="MFS"/>
    <property type="match status" value="1"/>
</dbReference>